<reference evidence="5" key="1">
    <citation type="submission" date="2016-02" db="EMBL/GenBank/DDBJ databases">
        <authorList>
            <person name="Schultz-Johansen M."/>
            <person name="Glaring M.A."/>
            <person name="Bech P.K."/>
            <person name="Stougaard P."/>
        </authorList>
    </citation>
    <scope>NUCLEOTIDE SEQUENCE [LARGE SCALE GENOMIC DNA]</scope>
    <source>
        <strain evidence="5">S66</strain>
    </source>
</reference>
<dbReference type="RefSeq" id="WP_162266412.1">
    <property type="nucleotide sequence ID" value="NZ_LSNE01000005.1"/>
</dbReference>
<organism evidence="4 5">
    <name type="scientific">Paraglaciecola hydrolytica</name>
    <dbReference type="NCBI Taxonomy" id="1799789"/>
    <lineage>
        <taxon>Bacteria</taxon>
        <taxon>Pseudomonadati</taxon>
        <taxon>Pseudomonadota</taxon>
        <taxon>Gammaproteobacteria</taxon>
        <taxon>Alteromonadales</taxon>
        <taxon>Alteromonadaceae</taxon>
        <taxon>Paraglaciecola</taxon>
    </lineage>
</organism>
<dbReference type="PROSITE" id="PS51762">
    <property type="entry name" value="GH16_2"/>
    <property type="match status" value="1"/>
</dbReference>
<dbReference type="Gene3D" id="2.60.120.260">
    <property type="entry name" value="Galactose-binding domain-like"/>
    <property type="match status" value="1"/>
</dbReference>
<dbReference type="Pfam" id="PF00722">
    <property type="entry name" value="Glyco_hydro_16"/>
    <property type="match status" value="1"/>
</dbReference>
<feature type="domain" description="GH16" evidence="3">
    <location>
        <begin position="33"/>
        <end position="285"/>
    </location>
</feature>
<dbReference type="EMBL" id="LSNE01000005">
    <property type="protein sequence ID" value="KXI28870.1"/>
    <property type="molecule type" value="Genomic_DNA"/>
</dbReference>
<dbReference type="PROSITE" id="PS51257">
    <property type="entry name" value="PROKAR_LIPOPROTEIN"/>
    <property type="match status" value="1"/>
</dbReference>
<comment type="caution">
    <text evidence="4">The sequence shown here is derived from an EMBL/GenBank/DDBJ whole genome shotgun (WGS) entry which is preliminary data.</text>
</comment>
<evidence type="ECO:0000256" key="2">
    <source>
        <dbReference type="SAM" id="SignalP"/>
    </source>
</evidence>
<proteinExistence type="inferred from homology"/>
<keyword evidence="5" id="KW-1185">Reference proteome</keyword>
<protein>
    <recommendedName>
        <fullName evidence="3">GH16 domain-containing protein</fullName>
    </recommendedName>
</protein>
<name>A0A136A140_9ALTE</name>
<evidence type="ECO:0000256" key="1">
    <source>
        <dbReference type="ARBA" id="ARBA00006865"/>
    </source>
</evidence>
<dbReference type="InterPro" id="IPR013320">
    <property type="entry name" value="ConA-like_dom_sf"/>
</dbReference>
<keyword evidence="2" id="KW-0732">Signal</keyword>
<dbReference type="GO" id="GO:0005975">
    <property type="term" value="P:carbohydrate metabolic process"/>
    <property type="evidence" value="ECO:0007669"/>
    <property type="project" value="InterPro"/>
</dbReference>
<dbReference type="Gene3D" id="2.60.120.200">
    <property type="match status" value="1"/>
</dbReference>
<dbReference type="AlphaFoldDB" id="A0A136A140"/>
<dbReference type="InterPro" id="IPR050546">
    <property type="entry name" value="Glycosyl_Hydrlase_16"/>
</dbReference>
<dbReference type="PANTHER" id="PTHR10963:SF55">
    <property type="entry name" value="GLYCOSIDE HYDROLASE FAMILY 16 PROTEIN"/>
    <property type="match status" value="1"/>
</dbReference>
<feature type="chain" id="PRO_5007469289" description="GH16 domain-containing protein" evidence="2">
    <location>
        <begin position="23"/>
        <end position="463"/>
    </location>
</feature>
<evidence type="ECO:0000313" key="4">
    <source>
        <dbReference type="EMBL" id="KXI28870.1"/>
    </source>
</evidence>
<gene>
    <name evidence="4" type="ORF">AX660_11800</name>
</gene>
<dbReference type="SUPFAM" id="SSF49899">
    <property type="entry name" value="Concanavalin A-like lectins/glucanases"/>
    <property type="match status" value="1"/>
</dbReference>
<dbReference type="Proteomes" id="UP000070299">
    <property type="component" value="Unassembled WGS sequence"/>
</dbReference>
<evidence type="ECO:0000259" key="3">
    <source>
        <dbReference type="PROSITE" id="PS51762"/>
    </source>
</evidence>
<dbReference type="InterPro" id="IPR000757">
    <property type="entry name" value="Beta-glucanase-like"/>
</dbReference>
<evidence type="ECO:0000313" key="5">
    <source>
        <dbReference type="Proteomes" id="UP000070299"/>
    </source>
</evidence>
<dbReference type="STRING" id="1799789.AX660_11800"/>
<dbReference type="PANTHER" id="PTHR10963">
    <property type="entry name" value="GLYCOSYL HYDROLASE-RELATED"/>
    <property type="match status" value="1"/>
</dbReference>
<accession>A0A136A140</accession>
<feature type="signal peptide" evidence="2">
    <location>
        <begin position="1"/>
        <end position="22"/>
    </location>
</feature>
<dbReference type="SMR" id="A0A136A140"/>
<sequence>MNLLFKPLNILLLMSLSCGVLAKEILPLSDPKNSQNWQLNPEVSDEFNGTALDELKWFVQGKEAKFYLWKGRAPSQFAPHNVNLSDGLLKLTTQWQPDYAFVGTPPAKQEITSYENITTAAIISKKTFLYGYMEVRVKIPDAAMTGAFWGTGYQQELDVFELIGRVKTGSRNPESTFVTSIHDWRPGHAEQNKVWRHPHKMAGRTADAFHVYGVEWLKDGLKMYLDGELVHTVNQAEMGDSWLLNNPLELWFDSEVFPWHGIPSKEELPVDFEIDYVRIWQKPDSNLLAPAFYGFEGPYISEMRQMPEARDLYAKQWWFDNASAKHFAITDFNENKFASGRKSLRFVQNAELAQNEVVAFSPEGSIRLDEGNYQLTFKLWKEPQSQVQKINIILENPWLVLSPINVSNITPSQWVEVSLPFVRTQASKLNDRMRIIIKQADAPAGTSTLFIDDIAISKIPQEE</sequence>
<dbReference type="GO" id="GO:0004553">
    <property type="term" value="F:hydrolase activity, hydrolyzing O-glycosyl compounds"/>
    <property type="evidence" value="ECO:0007669"/>
    <property type="project" value="InterPro"/>
</dbReference>
<comment type="similarity">
    <text evidence="1">Belongs to the glycosyl hydrolase 16 family.</text>
</comment>